<protein>
    <submittedName>
        <fullName evidence="9">Putative MFS-type transporter YcaD</fullName>
    </submittedName>
</protein>
<accession>A0A0P1EMX2</accession>
<evidence type="ECO:0000256" key="2">
    <source>
        <dbReference type="ARBA" id="ARBA00022448"/>
    </source>
</evidence>
<keyword evidence="3" id="KW-1003">Cell membrane</keyword>
<dbReference type="CDD" id="cd17477">
    <property type="entry name" value="MFS_YcaD_like"/>
    <property type="match status" value="1"/>
</dbReference>
<dbReference type="InterPro" id="IPR036259">
    <property type="entry name" value="MFS_trans_sf"/>
</dbReference>
<dbReference type="Gene3D" id="1.20.1250.20">
    <property type="entry name" value="MFS general substrate transporter like domains"/>
    <property type="match status" value="2"/>
</dbReference>
<evidence type="ECO:0000259" key="8">
    <source>
        <dbReference type="PROSITE" id="PS50850"/>
    </source>
</evidence>
<dbReference type="InterPro" id="IPR020846">
    <property type="entry name" value="MFS_dom"/>
</dbReference>
<dbReference type="Pfam" id="PF07690">
    <property type="entry name" value="MFS_1"/>
    <property type="match status" value="1"/>
</dbReference>
<dbReference type="Proteomes" id="UP000050786">
    <property type="component" value="Unassembled WGS sequence"/>
</dbReference>
<feature type="transmembrane region" description="Helical" evidence="7">
    <location>
        <begin position="141"/>
        <end position="164"/>
    </location>
</feature>
<evidence type="ECO:0000256" key="4">
    <source>
        <dbReference type="ARBA" id="ARBA00022692"/>
    </source>
</evidence>
<dbReference type="GO" id="GO:0005886">
    <property type="term" value="C:plasma membrane"/>
    <property type="evidence" value="ECO:0007669"/>
    <property type="project" value="UniProtKB-SubCell"/>
</dbReference>
<feature type="transmembrane region" description="Helical" evidence="7">
    <location>
        <begin position="84"/>
        <end position="100"/>
    </location>
</feature>
<sequence>MAVRKQDPTSFNAKLLTLRSLFIGMASVQIVTAASATLVALYFAETGASQEVAALAPAFYSLGFLVGCFYIAGWLSAIGHIRSFAAGAGICTASALAFSVSDSVPFLLVVRFAIGVATAGLFAIGDAWISESADKESRGRLLAIYAIVLGTMSVASQFLIQLLPGDLDEAFVLISMLYCLAIVVLSAAQTDPPALKSNANVRIKAMFQDSPTAWVGAFVVGMVATTLLSVAPYHAAVLGIETRDIGLAIGVLYLGRIVFMYPLGNLSDRIDRRLVIMMSSVLAAFLLASVAVLGSGDETAYILAAGPGWQVLQLAAFLLLGGSLLTLYSLLAAHAMDRTPPVFVASASVTMLFVSTVGAIVGPLLAGAVSGIFGDISLFWFLVLITISYAGFAGLRLIRKDAAASAEKTHHKVAQTNSVELTPELKR</sequence>
<proteinExistence type="predicted"/>
<feature type="domain" description="Major facilitator superfamily (MFS) profile" evidence="8">
    <location>
        <begin position="209"/>
        <end position="427"/>
    </location>
</feature>
<feature type="transmembrane region" description="Helical" evidence="7">
    <location>
        <begin position="21"/>
        <end position="43"/>
    </location>
</feature>
<dbReference type="EMBL" id="CYPS01000005">
    <property type="protein sequence ID" value="CUH41242.1"/>
    <property type="molecule type" value="Genomic_DNA"/>
</dbReference>
<reference evidence="10" key="1">
    <citation type="submission" date="2015-09" db="EMBL/GenBank/DDBJ databases">
        <authorList>
            <person name="Rodrigo-Torres L."/>
            <person name="Arahal D.R."/>
        </authorList>
    </citation>
    <scope>NUCLEOTIDE SEQUENCE [LARGE SCALE GENOMIC DNA]</scope>
    <source>
        <strain evidence="10">CECT 4293</strain>
    </source>
</reference>
<feature type="transmembrane region" description="Helical" evidence="7">
    <location>
        <begin position="275"/>
        <end position="296"/>
    </location>
</feature>
<evidence type="ECO:0000313" key="10">
    <source>
        <dbReference type="Proteomes" id="UP000050786"/>
    </source>
</evidence>
<gene>
    <name evidence="9" type="primary">ycaD_1</name>
    <name evidence="9" type="ORF">RUM4293_00110</name>
</gene>
<dbReference type="InterPro" id="IPR047200">
    <property type="entry name" value="MFS_YcaD-like"/>
</dbReference>
<keyword evidence="2" id="KW-0813">Transport</keyword>
<keyword evidence="6 7" id="KW-0472">Membrane</keyword>
<dbReference type="PROSITE" id="PS50850">
    <property type="entry name" value="MFS"/>
    <property type="match status" value="1"/>
</dbReference>
<dbReference type="GO" id="GO:0022857">
    <property type="term" value="F:transmembrane transporter activity"/>
    <property type="evidence" value="ECO:0007669"/>
    <property type="project" value="InterPro"/>
</dbReference>
<dbReference type="PANTHER" id="PTHR23521">
    <property type="entry name" value="TRANSPORTER MFS SUPERFAMILY"/>
    <property type="match status" value="1"/>
</dbReference>
<evidence type="ECO:0000256" key="3">
    <source>
        <dbReference type="ARBA" id="ARBA00022475"/>
    </source>
</evidence>
<feature type="transmembrane region" description="Helical" evidence="7">
    <location>
        <begin position="170"/>
        <end position="190"/>
    </location>
</feature>
<comment type="subcellular location">
    <subcellularLocation>
        <location evidence="1">Cell membrane</location>
        <topology evidence="1">Multi-pass membrane protein</topology>
    </subcellularLocation>
</comment>
<organism evidence="9 10">
    <name type="scientific">Ruegeria atlantica</name>
    <dbReference type="NCBI Taxonomy" id="81569"/>
    <lineage>
        <taxon>Bacteria</taxon>
        <taxon>Pseudomonadati</taxon>
        <taxon>Pseudomonadota</taxon>
        <taxon>Alphaproteobacteria</taxon>
        <taxon>Rhodobacterales</taxon>
        <taxon>Roseobacteraceae</taxon>
        <taxon>Ruegeria</taxon>
    </lineage>
</organism>
<feature type="transmembrane region" description="Helical" evidence="7">
    <location>
        <begin position="106"/>
        <end position="129"/>
    </location>
</feature>
<dbReference type="InterPro" id="IPR011701">
    <property type="entry name" value="MFS"/>
</dbReference>
<keyword evidence="10" id="KW-1185">Reference proteome</keyword>
<keyword evidence="4 7" id="KW-0812">Transmembrane</keyword>
<evidence type="ECO:0000313" key="9">
    <source>
        <dbReference type="EMBL" id="CUH41242.1"/>
    </source>
</evidence>
<dbReference type="PANTHER" id="PTHR23521:SF2">
    <property type="entry name" value="TRANSPORTER MFS SUPERFAMILY"/>
    <property type="match status" value="1"/>
</dbReference>
<feature type="transmembrane region" description="Helical" evidence="7">
    <location>
        <begin position="211"/>
        <end position="233"/>
    </location>
</feature>
<dbReference type="AlphaFoldDB" id="A0A0P1EMX2"/>
<keyword evidence="5 7" id="KW-1133">Transmembrane helix</keyword>
<feature type="transmembrane region" description="Helical" evidence="7">
    <location>
        <begin position="308"/>
        <end position="330"/>
    </location>
</feature>
<evidence type="ECO:0000256" key="5">
    <source>
        <dbReference type="ARBA" id="ARBA00022989"/>
    </source>
</evidence>
<evidence type="ECO:0000256" key="7">
    <source>
        <dbReference type="SAM" id="Phobius"/>
    </source>
</evidence>
<dbReference type="SUPFAM" id="SSF103473">
    <property type="entry name" value="MFS general substrate transporter"/>
    <property type="match status" value="1"/>
</dbReference>
<feature type="transmembrane region" description="Helical" evidence="7">
    <location>
        <begin position="55"/>
        <end position="77"/>
    </location>
</feature>
<evidence type="ECO:0000256" key="6">
    <source>
        <dbReference type="ARBA" id="ARBA00023136"/>
    </source>
</evidence>
<name>A0A0P1EMX2_9RHOB</name>
<feature type="transmembrane region" description="Helical" evidence="7">
    <location>
        <begin position="245"/>
        <end position="263"/>
    </location>
</feature>
<evidence type="ECO:0000256" key="1">
    <source>
        <dbReference type="ARBA" id="ARBA00004651"/>
    </source>
</evidence>
<feature type="transmembrane region" description="Helical" evidence="7">
    <location>
        <begin position="342"/>
        <end position="366"/>
    </location>
</feature>
<feature type="transmembrane region" description="Helical" evidence="7">
    <location>
        <begin position="378"/>
        <end position="398"/>
    </location>
</feature>